<organism evidence="1 2">
    <name type="scientific">Trichonephila clavipes</name>
    <name type="common">Golden silk orbweaver</name>
    <name type="synonym">Nephila clavipes</name>
    <dbReference type="NCBI Taxonomy" id="2585209"/>
    <lineage>
        <taxon>Eukaryota</taxon>
        <taxon>Metazoa</taxon>
        <taxon>Ecdysozoa</taxon>
        <taxon>Arthropoda</taxon>
        <taxon>Chelicerata</taxon>
        <taxon>Arachnida</taxon>
        <taxon>Araneae</taxon>
        <taxon>Araneomorphae</taxon>
        <taxon>Entelegynae</taxon>
        <taxon>Araneoidea</taxon>
        <taxon>Nephilidae</taxon>
        <taxon>Trichonephila</taxon>
    </lineage>
</organism>
<evidence type="ECO:0000313" key="2">
    <source>
        <dbReference type="Proteomes" id="UP000887159"/>
    </source>
</evidence>
<name>A0A8X6V1D0_TRICX</name>
<dbReference type="Proteomes" id="UP000887159">
    <property type="component" value="Unassembled WGS sequence"/>
</dbReference>
<gene>
    <name evidence="1" type="primary">AVEN_99911_1</name>
    <name evidence="1" type="ORF">TNCV_72721</name>
</gene>
<keyword evidence="2" id="KW-1185">Reference proteome</keyword>
<dbReference type="AlphaFoldDB" id="A0A8X6V1D0"/>
<proteinExistence type="predicted"/>
<protein>
    <submittedName>
        <fullName evidence="1">Uncharacterized protein</fullName>
    </submittedName>
</protein>
<accession>A0A8X6V1D0</accession>
<reference evidence="1" key="1">
    <citation type="submission" date="2020-08" db="EMBL/GenBank/DDBJ databases">
        <title>Multicomponent nature underlies the extraordinary mechanical properties of spider dragline silk.</title>
        <authorList>
            <person name="Kono N."/>
            <person name="Nakamura H."/>
            <person name="Mori M."/>
            <person name="Yoshida Y."/>
            <person name="Ohtoshi R."/>
            <person name="Malay A.D."/>
            <person name="Moran D.A.P."/>
            <person name="Tomita M."/>
            <person name="Numata K."/>
            <person name="Arakawa K."/>
        </authorList>
    </citation>
    <scope>NUCLEOTIDE SEQUENCE</scope>
</reference>
<dbReference type="EMBL" id="BMAU01021073">
    <property type="protein sequence ID" value="GFX89579.1"/>
    <property type="molecule type" value="Genomic_DNA"/>
</dbReference>
<evidence type="ECO:0000313" key="1">
    <source>
        <dbReference type="EMBL" id="GFX89579.1"/>
    </source>
</evidence>
<sequence>MPVYQRLASDTILERCVAGKTQNSNESLHSCIWRKCPKEVFVSKRRLKIAVTDVIEKHNLGYVKSLVAKEDSCLNDSFSLTIAERQDKRRISQNISLKQKKRIKEIPRIQMQPIVQILNHREQYSSGHFIQEVQPLTPIV</sequence>
<comment type="caution">
    <text evidence="1">The sequence shown here is derived from an EMBL/GenBank/DDBJ whole genome shotgun (WGS) entry which is preliminary data.</text>
</comment>